<dbReference type="EMBL" id="AP023354">
    <property type="protein sequence ID" value="BCJ30357.1"/>
    <property type="molecule type" value="Genomic_DNA"/>
</dbReference>
<name>A0A810L547_9ACTN</name>
<dbReference type="AlphaFoldDB" id="A0A810L547"/>
<evidence type="ECO:0000313" key="2">
    <source>
        <dbReference type="EMBL" id="BCJ30357.1"/>
    </source>
</evidence>
<proteinExistence type="predicted"/>
<evidence type="ECO:0000313" key="3">
    <source>
        <dbReference type="Proteomes" id="UP000680750"/>
    </source>
</evidence>
<feature type="region of interest" description="Disordered" evidence="1">
    <location>
        <begin position="1"/>
        <end position="54"/>
    </location>
</feature>
<dbReference type="KEGG" id="aser:Asera_44650"/>
<evidence type="ECO:0000256" key="1">
    <source>
        <dbReference type="SAM" id="MobiDB-lite"/>
    </source>
</evidence>
<protein>
    <submittedName>
        <fullName evidence="2">Uncharacterized protein</fullName>
    </submittedName>
</protein>
<reference evidence="2" key="1">
    <citation type="submission" date="2020-08" db="EMBL/GenBank/DDBJ databases">
        <title>Whole genome shotgun sequence of Actinocatenispora sera NBRC 101916.</title>
        <authorList>
            <person name="Komaki H."/>
            <person name="Tamura T."/>
        </authorList>
    </citation>
    <scope>NUCLEOTIDE SEQUENCE</scope>
    <source>
        <strain evidence="2">NBRC 101916</strain>
    </source>
</reference>
<feature type="compositionally biased region" description="Polar residues" evidence="1">
    <location>
        <begin position="17"/>
        <end position="43"/>
    </location>
</feature>
<accession>A0A810L547</accession>
<organism evidence="2 3">
    <name type="scientific">Actinocatenispora sera</name>
    <dbReference type="NCBI Taxonomy" id="390989"/>
    <lineage>
        <taxon>Bacteria</taxon>
        <taxon>Bacillati</taxon>
        <taxon>Actinomycetota</taxon>
        <taxon>Actinomycetes</taxon>
        <taxon>Micromonosporales</taxon>
        <taxon>Micromonosporaceae</taxon>
        <taxon>Actinocatenispora</taxon>
    </lineage>
</organism>
<gene>
    <name evidence="2" type="ORF">Asera_44650</name>
</gene>
<keyword evidence="3" id="KW-1185">Reference proteome</keyword>
<sequence>MVQNIAAFRARPIRTADSVSEATRSSRAPPQPNPDSGTGQRVSPPTRADGRPLRGEAIQITAAGISAPGDAYLDLAMHAPRSRAHTPVPPFRTVFHDRRKVLPTTPTTPAKVRHATDP</sequence>
<dbReference type="Proteomes" id="UP000680750">
    <property type="component" value="Chromosome"/>
</dbReference>